<evidence type="ECO:0000256" key="2">
    <source>
        <dbReference type="ARBA" id="ARBA00023125"/>
    </source>
</evidence>
<dbReference type="Pfam" id="PF00532">
    <property type="entry name" value="Peripla_BP_1"/>
    <property type="match status" value="1"/>
</dbReference>
<dbReference type="SUPFAM" id="SSF53822">
    <property type="entry name" value="Periplasmic binding protein-like I"/>
    <property type="match status" value="1"/>
</dbReference>
<keyword evidence="3" id="KW-0804">Transcription</keyword>
<reference evidence="5 6" key="1">
    <citation type="submission" date="2018-05" db="EMBL/GenBank/DDBJ databases">
        <title>Rhodoferax soyangensis sp.nov., isolated from an oligotrophic freshwater lake.</title>
        <authorList>
            <person name="Park M."/>
        </authorList>
    </citation>
    <scope>NUCLEOTIDE SEQUENCE [LARGE SCALE GENOMIC DNA]</scope>
    <source>
        <strain evidence="5 6">IMCC26218</strain>
    </source>
</reference>
<proteinExistence type="predicted"/>
<protein>
    <submittedName>
        <fullName evidence="5">LacI family transcriptional regulator</fullName>
    </submittedName>
</protein>
<dbReference type="InterPro" id="IPR001761">
    <property type="entry name" value="Peripla_BP/Lac1_sug-bd_dom"/>
</dbReference>
<dbReference type="Pfam" id="PF00356">
    <property type="entry name" value="LacI"/>
    <property type="match status" value="1"/>
</dbReference>
<evidence type="ECO:0000256" key="1">
    <source>
        <dbReference type="ARBA" id="ARBA00023015"/>
    </source>
</evidence>
<comment type="caution">
    <text evidence="5">The sequence shown here is derived from an EMBL/GenBank/DDBJ whole genome shotgun (WGS) entry which is preliminary data.</text>
</comment>
<dbReference type="PANTHER" id="PTHR30146">
    <property type="entry name" value="LACI-RELATED TRANSCRIPTIONAL REPRESSOR"/>
    <property type="match status" value="1"/>
</dbReference>
<dbReference type="Gene3D" id="1.10.260.40">
    <property type="entry name" value="lambda repressor-like DNA-binding domains"/>
    <property type="match status" value="1"/>
</dbReference>
<evidence type="ECO:0000313" key="6">
    <source>
        <dbReference type="Proteomes" id="UP000260665"/>
    </source>
</evidence>
<dbReference type="SMART" id="SM00354">
    <property type="entry name" value="HTH_LACI"/>
    <property type="match status" value="1"/>
</dbReference>
<sequence length="337" mass="36233">MNIKALAKELGLSTSTVSRALNGYQDVNEQTRLRVEAAAKALGYRANAGARRLVRGSTEAIGIVYSAAVENLGNPQFLDMAGGLSERLHSEHFDLMLAVASDEMDLDIYDRLFRGGRVDAVVLPNTRVEDARVNYLLEKGYPFLAYGRTGNCSGYSWFDFDNDAGSRLAVRHLAALGHRRIAYVHSPLLLNFAWQRHRGFLAGLQEAGLSFDPACLAGPAVDRRSGREAVQALMALNQPPTAIVVDNNLGGIGVMRGLMDRGLRLGKDISVVVHGVIPADSLLAGLDATMVTQPTAHSTGVTMADMVLQVLREPAAGPFQMLRQPELVVGQTTGPAA</sequence>
<keyword evidence="6" id="KW-1185">Reference proteome</keyword>
<dbReference type="InterPro" id="IPR010982">
    <property type="entry name" value="Lambda_DNA-bd_dom_sf"/>
</dbReference>
<dbReference type="PANTHER" id="PTHR30146:SF138">
    <property type="entry name" value="TRANSCRIPTIONAL REGULATORY PROTEIN"/>
    <property type="match status" value="1"/>
</dbReference>
<dbReference type="AlphaFoldDB" id="A0A3E1RC49"/>
<dbReference type="InterPro" id="IPR028082">
    <property type="entry name" value="Peripla_BP_I"/>
</dbReference>
<dbReference type="SUPFAM" id="SSF47413">
    <property type="entry name" value="lambda repressor-like DNA-binding domains"/>
    <property type="match status" value="1"/>
</dbReference>
<gene>
    <name evidence="5" type="ORF">DIC66_14535</name>
</gene>
<keyword evidence="2" id="KW-0238">DNA-binding</keyword>
<dbReference type="Proteomes" id="UP000260665">
    <property type="component" value="Unassembled WGS sequence"/>
</dbReference>
<dbReference type="RefSeq" id="WP_117178443.1">
    <property type="nucleotide sequence ID" value="NZ_QFZK01000009.1"/>
</dbReference>
<feature type="domain" description="HTH lacI-type" evidence="4">
    <location>
        <begin position="1"/>
        <end position="55"/>
    </location>
</feature>
<evidence type="ECO:0000313" key="5">
    <source>
        <dbReference type="EMBL" id="RFO96210.1"/>
    </source>
</evidence>
<dbReference type="InterPro" id="IPR000843">
    <property type="entry name" value="HTH_LacI"/>
</dbReference>
<keyword evidence="1" id="KW-0805">Transcription regulation</keyword>
<dbReference type="EMBL" id="QFZK01000009">
    <property type="protein sequence ID" value="RFO96210.1"/>
    <property type="molecule type" value="Genomic_DNA"/>
</dbReference>
<organism evidence="5 6">
    <name type="scientific">Rhodoferax lacus</name>
    <dbReference type="NCBI Taxonomy" id="2184758"/>
    <lineage>
        <taxon>Bacteria</taxon>
        <taxon>Pseudomonadati</taxon>
        <taxon>Pseudomonadota</taxon>
        <taxon>Betaproteobacteria</taxon>
        <taxon>Burkholderiales</taxon>
        <taxon>Comamonadaceae</taxon>
        <taxon>Rhodoferax</taxon>
    </lineage>
</organism>
<evidence type="ECO:0000256" key="3">
    <source>
        <dbReference type="ARBA" id="ARBA00023163"/>
    </source>
</evidence>
<evidence type="ECO:0000259" key="4">
    <source>
        <dbReference type="PROSITE" id="PS50932"/>
    </source>
</evidence>
<dbReference type="GO" id="GO:0000976">
    <property type="term" value="F:transcription cis-regulatory region binding"/>
    <property type="evidence" value="ECO:0007669"/>
    <property type="project" value="TreeGrafter"/>
</dbReference>
<dbReference type="OrthoDB" id="269117at2"/>
<accession>A0A3E1RC49</accession>
<dbReference type="CDD" id="cd01392">
    <property type="entry name" value="HTH_LacI"/>
    <property type="match status" value="1"/>
</dbReference>
<dbReference type="GO" id="GO:0003700">
    <property type="term" value="F:DNA-binding transcription factor activity"/>
    <property type="evidence" value="ECO:0007669"/>
    <property type="project" value="TreeGrafter"/>
</dbReference>
<dbReference type="PROSITE" id="PS50932">
    <property type="entry name" value="HTH_LACI_2"/>
    <property type="match status" value="1"/>
</dbReference>
<dbReference type="CDD" id="cd20010">
    <property type="entry name" value="PBP1_AglR-like"/>
    <property type="match status" value="1"/>
</dbReference>
<name>A0A3E1RC49_9BURK</name>
<dbReference type="Gene3D" id="3.40.50.2300">
    <property type="match status" value="2"/>
</dbReference>